<feature type="transmembrane region" description="Helical" evidence="2">
    <location>
        <begin position="142"/>
        <end position="162"/>
    </location>
</feature>
<evidence type="ECO:0000256" key="1">
    <source>
        <dbReference type="SAM" id="Coils"/>
    </source>
</evidence>
<dbReference type="AlphaFoldDB" id="A0AAD7F7F3"/>
<feature type="coiled-coil region" evidence="1">
    <location>
        <begin position="69"/>
        <end position="96"/>
    </location>
</feature>
<name>A0AAD7F7F3_9AGAR</name>
<keyword evidence="2" id="KW-0812">Transmembrane</keyword>
<organism evidence="3 4">
    <name type="scientific">Roridomyces roridus</name>
    <dbReference type="NCBI Taxonomy" id="1738132"/>
    <lineage>
        <taxon>Eukaryota</taxon>
        <taxon>Fungi</taxon>
        <taxon>Dikarya</taxon>
        <taxon>Basidiomycota</taxon>
        <taxon>Agaricomycotina</taxon>
        <taxon>Agaricomycetes</taxon>
        <taxon>Agaricomycetidae</taxon>
        <taxon>Agaricales</taxon>
        <taxon>Marasmiineae</taxon>
        <taxon>Mycenaceae</taxon>
        <taxon>Roridomyces</taxon>
    </lineage>
</organism>
<proteinExistence type="predicted"/>
<comment type="caution">
    <text evidence="3">The sequence shown here is derived from an EMBL/GenBank/DDBJ whole genome shotgun (WGS) entry which is preliminary data.</text>
</comment>
<gene>
    <name evidence="3" type="ORF">FB45DRAFT_436749</name>
</gene>
<keyword evidence="4" id="KW-1185">Reference proteome</keyword>
<accession>A0AAD7F7F3</accession>
<evidence type="ECO:0000313" key="4">
    <source>
        <dbReference type="Proteomes" id="UP001221142"/>
    </source>
</evidence>
<sequence>MSKTQDERDKQIYLICINDGSFASNTAESLEKMEQIALKAHAYPDHLDIKPTLDLTMSFARTFRKWDHLDRALKRSEDVQDELKELSADMDAFVAKLRMVYYARNDSRSRVLCQLRLYTPFMALVVAFGGFCSYLLEHAVRTVFVFILVFLSLGFVCEFPTLDPFIRHLIRSAKSSPSLTRPSPTTVLHDSVVLLVSGGCDSQGLEARQFELESASVQVVGGGSGCRDAQSGWEWWEEGYRARARI</sequence>
<dbReference type="Proteomes" id="UP001221142">
    <property type="component" value="Unassembled WGS sequence"/>
</dbReference>
<reference evidence="3" key="1">
    <citation type="submission" date="2023-03" db="EMBL/GenBank/DDBJ databases">
        <title>Massive genome expansion in bonnet fungi (Mycena s.s.) driven by repeated elements and novel gene families across ecological guilds.</title>
        <authorList>
            <consortium name="Lawrence Berkeley National Laboratory"/>
            <person name="Harder C.B."/>
            <person name="Miyauchi S."/>
            <person name="Viragh M."/>
            <person name="Kuo A."/>
            <person name="Thoen E."/>
            <person name="Andreopoulos B."/>
            <person name="Lu D."/>
            <person name="Skrede I."/>
            <person name="Drula E."/>
            <person name="Henrissat B."/>
            <person name="Morin E."/>
            <person name="Kohler A."/>
            <person name="Barry K."/>
            <person name="LaButti K."/>
            <person name="Morin E."/>
            <person name="Salamov A."/>
            <person name="Lipzen A."/>
            <person name="Mereny Z."/>
            <person name="Hegedus B."/>
            <person name="Baldrian P."/>
            <person name="Stursova M."/>
            <person name="Weitz H."/>
            <person name="Taylor A."/>
            <person name="Grigoriev I.V."/>
            <person name="Nagy L.G."/>
            <person name="Martin F."/>
            <person name="Kauserud H."/>
        </authorList>
    </citation>
    <scope>NUCLEOTIDE SEQUENCE</scope>
    <source>
        <strain evidence="3">9284</strain>
    </source>
</reference>
<evidence type="ECO:0000313" key="3">
    <source>
        <dbReference type="EMBL" id="KAJ7606860.1"/>
    </source>
</evidence>
<keyword evidence="1" id="KW-0175">Coiled coil</keyword>
<keyword evidence="2" id="KW-0472">Membrane</keyword>
<protein>
    <submittedName>
        <fullName evidence="3">Uncharacterized protein</fullName>
    </submittedName>
</protein>
<keyword evidence="2" id="KW-1133">Transmembrane helix</keyword>
<evidence type="ECO:0000256" key="2">
    <source>
        <dbReference type="SAM" id="Phobius"/>
    </source>
</evidence>
<dbReference type="EMBL" id="JARKIF010000054">
    <property type="protein sequence ID" value="KAJ7606860.1"/>
    <property type="molecule type" value="Genomic_DNA"/>
</dbReference>
<feature type="transmembrane region" description="Helical" evidence="2">
    <location>
        <begin position="117"/>
        <end position="136"/>
    </location>
</feature>